<dbReference type="EMBL" id="VBOS01000193">
    <property type="protein sequence ID" value="TMQ55931.1"/>
    <property type="molecule type" value="Genomic_DNA"/>
</dbReference>
<dbReference type="PANTHER" id="PTHR11276">
    <property type="entry name" value="DNA POLYMERASE TYPE-X FAMILY MEMBER"/>
    <property type="match status" value="1"/>
</dbReference>
<dbReference type="Gene3D" id="1.10.150.110">
    <property type="entry name" value="DNA polymerase beta, N-terminal domain-like"/>
    <property type="match status" value="1"/>
</dbReference>
<proteinExistence type="predicted"/>
<evidence type="ECO:0000313" key="4">
    <source>
        <dbReference type="Proteomes" id="UP000317716"/>
    </source>
</evidence>
<gene>
    <name evidence="3" type="ORF">E6K72_05785</name>
</gene>
<feature type="domain" description="Crossover junction endonuclease MUS81-like HHH" evidence="2">
    <location>
        <begin position="6"/>
        <end position="82"/>
    </location>
</feature>
<dbReference type="Pfam" id="PF14716">
    <property type="entry name" value="HHH_8"/>
    <property type="match status" value="1"/>
</dbReference>
<name>A0A538SX46_UNCEI</name>
<dbReference type="PANTHER" id="PTHR11276:SF28">
    <property type="entry name" value="DNA POLYMERASE LAMBDA"/>
    <property type="match status" value="1"/>
</dbReference>
<comment type="caution">
    <text evidence="3">The sequence shown here is derived from an EMBL/GenBank/DDBJ whole genome shotgun (WGS) entry which is preliminary data.</text>
</comment>
<dbReference type="SUPFAM" id="SSF47781">
    <property type="entry name" value="RuvA domain 2-like"/>
    <property type="match status" value="1"/>
</dbReference>
<dbReference type="InterPro" id="IPR022312">
    <property type="entry name" value="DNA_pol_X"/>
</dbReference>
<dbReference type="InterPro" id="IPR010994">
    <property type="entry name" value="RuvA_2-like"/>
</dbReference>
<evidence type="ECO:0000256" key="1">
    <source>
        <dbReference type="SAM" id="MobiDB-lite"/>
    </source>
</evidence>
<organism evidence="3 4">
    <name type="scientific">Eiseniibacteriota bacterium</name>
    <dbReference type="NCBI Taxonomy" id="2212470"/>
    <lineage>
        <taxon>Bacteria</taxon>
        <taxon>Candidatus Eiseniibacteriota</taxon>
    </lineage>
</organism>
<evidence type="ECO:0000313" key="3">
    <source>
        <dbReference type="EMBL" id="TMQ55931.1"/>
    </source>
</evidence>
<dbReference type="SUPFAM" id="SSF47802">
    <property type="entry name" value="DNA polymerase beta, N-terminal domain-like"/>
    <property type="match status" value="1"/>
</dbReference>
<dbReference type="InterPro" id="IPR010996">
    <property type="entry name" value="HHH_MUS81"/>
</dbReference>
<dbReference type="InterPro" id="IPR027421">
    <property type="entry name" value="DNA_pol_lamdba_lyase_dom_sf"/>
</dbReference>
<sequence length="309" mass="33762">MAETVNVKIARLLEETASILGEQGANPYRAQAYRNAAQTLLGLEKPVTEILEQQGVDGLMELPAVGEGIARFIRTAVETGRLPMLERLRGESEPELLLASVPGIGRKLAERLHRELGIDTLEELEAAAHDGRLGKLARFGAKRVAGIVDSLAARLGRVRPPAARSQRPVEEPTVAELLEVDREYREKAAAGTLRKIAPRRLNPKADAWLPVLHTARGQRHYTALYSNTPRAHEMGATHDWVVLYYDAAGGERQCTVITSQVGRLKGLRIVRGREAECERHYRALRDRTATKARASGSGGGSSALPSRPA</sequence>
<dbReference type="AlphaFoldDB" id="A0A538SX46"/>
<protein>
    <submittedName>
        <fullName evidence="3">DNA-binding protein</fullName>
    </submittedName>
</protein>
<dbReference type="GO" id="GO:0003677">
    <property type="term" value="F:DNA binding"/>
    <property type="evidence" value="ECO:0007669"/>
    <property type="project" value="UniProtKB-KW"/>
</dbReference>
<keyword evidence="3" id="KW-0238">DNA-binding</keyword>
<accession>A0A538SX46</accession>
<evidence type="ECO:0000259" key="2">
    <source>
        <dbReference type="Pfam" id="PF14716"/>
    </source>
</evidence>
<dbReference type="GO" id="GO:0006281">
    <property type="term" value="P:DNA repair"/>
    <property type="evidence" value="ECO:0007669"/>
    <property type="project" value="InterPro"/>
</dbReference>
<dbReference type="Pfam" id="PF14520">
    <property type="entry name" value="HHH_5"/>
    <property type="match status" value="1"/>
</dbReference>
<reference evidence="3 4" key="1">
    <citation type="journal article" date="2019" name="Nat. Microbiol.">
        <title>Mediterranean grassland soil C-N compound turnover is dependent on rainfall and depth, and is mediated by genomically divergent microorganisms.</title>
        <authorList>
            <person name="Diamond S."/>
            <person name="Andeer P.F."/>
            <person name="Li Z."/>
            <person name="Crits-Christoph A."/>
            <person name="Burstein D."/>
            <person name="Anantharaman K."/>
            <person name="Lane K.R."/>
            <person name="Thomas B.C."/>
            <person name="Pan C."/>
            <person name="Northen T.R."/>
            <person name="Banfield J.F."/>
        </authorList>
    </citation>
    <scope>NUCLEOTIDE SEQUENCE [LARGE SCALE GENOMIC DNA]</scope>
    <source>
        <strain evidence="3">WS_2</strain>
    </source>
</reference>
<dbReference type="GO" id="GO:0003887">
    <property type="term" value="F:DNA-directed DNA polymerase activity"/>
    <property type="evidence" value="ECO:0007669"/>
    <property type="project" value="InterPro"/>
</dbReference>
<dbReference type="Gene3D" id="1.10.150.20">
    <property type="entry name" value="5' to 3' exonuclease, C-terminal subdomain"/>
    <property type="match status" value="1"/>
</dbReference>
<feature type="region of interest" description="Disordered" evidence="1">
    <location>
        <begin position="287"/>
        <end position="309"/>
    </location>
</feature>
<dbReference type="Proteomes" id="UP000317716">
    <property type="component" value="Unassembled WGS sequence"/>
</dbReference>